<evidence type="ECO:0000259" key="2">
    <source>
        <dbReference type="PROSITE" id="PS50822"/>
    </source>
</evidence>
<feature type="domain" description="Piwi" evidence="2">
    <location>
        <begin position="511"/>
        <end position="812"/>
    </location>
</feature>
<dbReference type="Proteomes" id="UP000193922">
    <property type="component" value="Unassembled WGS sequence"/>
</dbReference>
<dbReference type="SUPFAM" id="SSF101690">
    <property type="entry name" value="PAZ domain"/>
    <property type="match status" value="1"/>
</dbReference>
<dbReference type="SMART" id="SM00950">
    <property type="entry name" value="Piwi"/>
    <property type="match status" value="1"/>
</dbReference>
<gene>
    <name evidence="3" type="ORF">DL89DRAFT_227172</name>
</gene>
<proteinExistence type="predicted"/>
<dbReference type="Gene3D" id="3.40.50.2300">
    <property type="match status" value="1"/>
</dbReference>
<dbReference type="PROSITE" id="PS50821">
    <property type="entry name" value="PAZ"/>
    <property type="match status" value="1"/>
</dbReference>
<keyword evidence="4" id="KW-1185">Reference proteome</keyword>
<protein>
    <submittedName>
        <fullName evidence="3">Piwi-domain-containing protein</fullName>
    </submittedName>
</protein>
<feature type="domain" description="PAZ" evidence="1">
    <location>
        <begin position="216"/>
        <end position="335"/>
    </location>
</feature>
<evidence type="ECO:0000313" key="4">
    <source>
        <dbReference type="Proteomes" id="UP000193922"/>
    </source>
</evidence>
<dbReference type="InterPro" id="IPR014811">
    <property type="entry name" value="ArgoL1"/>
</dbReference>
<dbReference type="Pfam" id="PF08699">
    <property type="entry name" value="ArgoL1"/>
    <property type="match status" value="1"/>
</dbReference>
<dbReference type="CDD" id="cd02846">
    <property type="entry name" value="PAZ_argonaute_like"/>
    <property type="match status" value="1"/>
</dbReference>
<dbReference type="EMBL" id="MCFD01000020">
    <property type="protein sequence ID" value="ORX65814.1"/>
    <property type="molecule type" value="Genomic_DNA"/>
</dbReference>
<name>A0A1Y1VYB7_9FUNG</name>
<dbReference type="InterPro" id="IPR032473">
    <property type="entry name" value="Argonaute_Mid_dom"/>
</dbReference>
<dbReference type="InterPro" id="IPR032472">
    <property type="entry name" value="ArgoL2"/>
</dbReference>
<dbReference type="InterPro" id="IPR036397">
    <property type="entry name" value="RNaseH_sf"/>
</dbReference>
<dbReference type="InterPro" id="IPR045246">
    <property type="entry name" value="Piwi_ago-like"/>
</dbReference>
<dbReference type="STRING" id="61395.A0A1Y1VYB7"/>
<dbReference type="InterPro" id="IPR036085">
    <property type="entry name" value="PAZ_dom_sf"/>
</dbReference>
<accession>A0A1Y1VYB7</accession>
<dbReference type="GO" id="GO:0003723">
    <property type="term" value="F:RNA binding"/>
    <property type="evidence" value="ECO:0007669"/>
    <property type="project" value="InterPro"/>
</dbReference>
<reference evidence="3 4" key="1">
    <citation type="submission" date="2016-07" db="EMBL/GenBank/DDBJ databases">
        <title>Pervasive Adenine N6-methylation of Active Genes in Fungi.</title>
        <authorList>
            <consortium name="DOE Joint Genome Institute"/>
            <person name="Mondo S.J."/>
            <person name="Dannebaum R.O."/>
            <person name="Kuo R.C."/>
            <person name="Labutti K."/>
            <person name="Haridas S."/>
            <person name="Kuo A."/>
            <person name="Salamov A."/>
            <person name="Ahrendt S.R."/>
            <person name="Lipzen A."/>
            <person name="Sullivan W."/>
            <person name="Andreopoulos W.B."/>
            <person name="Clum A."/>
            <person name="Lindquist E."/>
            <person name="Daum C."/>
            <person name="Ramamoorthy G.K."/>
            <person name="Gryganskyi A."/>
            <person name="Culley D."/>
            <person name="Magnuson J.K."/>
            <person name="James T.Y."/>
            <person name="O'Malley M.A."/>
            <person name="Stajich J.E."/>
            <person name="Spatafora J.W."/>
            <person name="Visel A."/>
            <person name="Grigoriev I.V."/>
        </authorList>
    </citation>
    <scope>NUCLEOTIDE SEQUENCE [LARGE SCALE GENOMIC DNA]</scope>
    <source>
        <strain evidence="3 4">ATCC 12442</strain>
    </source>
</reference>
<dbReference type="Gene3D" id="2.170.260.10">
    <property type="entry name" value="paz domain"/>
    <property type="match status" value="1"/>
</dbReference>
<dbReference type="CDD" id="cd04657">
    <property type="entry name" value="Piwi_ago-like"/>
    <property type="match status" value="1"/>
</dbReference>
<dbReference type="Gene3D" id="3.30.420.10">
    <property type="entry name" value="Ribonuclease H-like superfamily/Ribonuclease H"/>
    <property type="match status" value="1"/>
</dbReference>
<dbReference type="Pfam" id="PF16487">
    <property type="entry name" value="ArgoMid"/>
    <property type="match status" value="1"/>
</dbReference>
<dbReference type="OrthoDB" id="10252740at2759"/>
<dbReference type="Pfam" id="PF02171">
    <property type="entry name" value="Piwi"/>
    <property type="match status" value="1"/>
</dbReference>
<dbReference type="Pfam" id="PF16488">
    <property type="entry name" value="ArgoL2"/>
    <property type="match status" value="1"/>
</dbReference>
<sequence>MVSFPRAAISGTAGRRQRLTSNFVKLQSYPKEEVFQYDIDIAPAQGEFKKLPPADYMRAVFDNAMRTHRTGRLGGTPMVYDARKIAFAPKRVCAPTETLTLEVSHIDAGRSEQFLVRIHESAVINMSVLTEYINNTGALHIQDVQPALNALDLAFGSVAHGEMVGFGRSFFTRTQSMQTQRGLELWRGFSLSVRPGEGKLYLNVNTAVTAMYMPGPLMAIIARLLGVRSEGDLDRRLNDMQAREIGSYLRGLRLLVKHRGIKGSRKFSFKGLTKNPLDKESFDWEDPQRPGSVENITIAEYYKRRYNLRLNYPHMPGLVGRRGAVFPIELCEVAENQRYKGKLDDQQTADMVRFACQRPGDNRSRITEVMAQLDFNNNPVVRAFGLTLENKLAEVDARVLPAPTIQYHASSRDARITPNGGAWNMRDKRVATAGVPLDRWAVLVLANQRMVPASSVERFVSALVNTCRNTGYPIREGRPPIRYGNPNGDLSRELSATCDMLKLPKNECAQLVLIILPSTNAFTYQAIKNAAYTTHGIQTQCMQSRHVQKANPQYCANLCLKINAKLGGTNQMLPPTSMQAMLNKQPTLFLGCDVTHPAPGEGDRPSMASVVGSIDFMGLRYAATLIQLPSRQEMVTKLQEAIVRHLKLFYKYTKTKPKRIIFYRDGVSETQFAQVKDREIIEISRACASLEPGYQPEVTFLAVLKRHNTRFFPMGRDGDRTGNCVPGTVVDSQVTLPSMTDFYLFAHAAIQGTSRPTHYYVLHDDSRFSQDELQQLTYHLCYTYAICTRSVSLVPPVYYAHRVADRARCHFADMGVAFEEATSSSSGYYGGAGTRTGASMARNDPSQITKIVRTHPRLDESMYFM</sequence>
<dbReference type="Pfam" id="PF16486">
    <property type="entry name" value="ArgoN"/>
    <property type="match status" value="1"/>
</dbReference>
<dbReference type="SMART" id="SM01163">
    <property type="entry name" value="DUF1785"/>
    <property type="match status" value="1"/>
</dbReference>
<comment type="caution">
    <text evidence="3">The sequence shown here is derived from an EMBL/GenBank/DDBJ whole genome shotgun (WGS) entry which is preliminary data.</text>
</comment>
<organism evidence="3 4">
    <name type="scientific">Linderina pennispora</name>
    <dbReference type="NCBI Taxonomy" id="61395"/>
    <lineage>
        <taxon>Eukaryota</taxon>
        <taxon>Fungi</taxon>
        <taxon>Fungi incertae sedis</taxon>
        <taxon>Zoopagomycota</taxon>
        <taxon>Kickxellomycotina</taxon>
        <taxon>Kickxellomycetes</taxon>
        <taxon>Kickxellales</taxon>
        <taxon>Kickxellaceae</taxon>
        <taxon>Linderina</taxon>
    </lineage>
</organism>
<evidence type="ECO:0000259" key="1">
    <source>
        <dbReference type="PROSITE" id="PS50821"/>
    </source>
</evidence>
<dbReference type="GeneID" id="63801492"/>
<evidence type="ECO:0000313" key="3">
    <source>
        <dbReference type="EMBL" id="ORX65814.1"/>
    </source>
</evidence>
<dbReference type="InterPro" id="IPR003165">
    <property type="entry name" value="Piwi"/>
</dbReference>
<dbReference type="SUPFAM" id="SSF53098">
    <property type="entry name" value="Ribonuclease H-like"/>
    <property type="match status" value="1"/>
</dbReference>
<dbReference type="AlphaFoldDB" id="A0A1Y1VYB7"/>
<dbReference type="PANTHER" id="PTHR22891">
    <property type="entry name" value="EUKARYOTIC TRANSLATION INITIATION FACTOR 2C"/>
    <property type="match status" value="1"/>
</dbReference>
<dbReference type="InterPro" id="IPR032474">
    <property type="entry name" value="Argonaute_N"/>
</dbReference>
<dbReference type="RefSeq" id="XP_040739897.1">
    <property type="nucleotide sequence ID" value="XM_040884844.1"/>
</dbReference>
<dbReference type="Pfam" id="PF02170">
    <property type="entry name" value="PAZ"/>
    <property type="match status" value="1"/>
</dbReference>
<dbReference type="InterPro" id="IPR012337">
    <property type="entry name" value="RNaseH-like_sf"/>
</dbReference>
<dbReference type="InterPro" id="IPR003100">
    <property type="entry name" value="PAZ_dom"/>
</dbReference>
<dbReference type="PROSITE" id="PS50822">
    <property type="entry name" value="PIWI"/>
    <property type="match status" value="1"/>
</dbReference>